<accession>A0ABN3V997</accession>
<gene>
    <name evidence="2" type="ORF">GCM10010470_18450</name>
</gene>
<comment type="caution">
    <text evidence="2">The sequence shown here is derived from an EMBL/GenBank/DDBJ whole genome shotgun (WGS) entry which is preliminary data.</text>
</comment>
<dbReference type="Proteomes" id="UP001500979">
    <property type="component" value="Unassembled WGS sequence"/>
</dbReference>
<proteinExistence type="predicted"/>
<name>A0ABN3V997_9PSEU</name>
<protein>
    <recommendedName>
        <fullName evidence="4">DUF3592 domain-containing protein</fullName>
    </recommendedName>
</protein>
<dbReference type="RefSeq" id="WP_344679100.1">
    <property type="nucleotide sequence ID" value="NZ_BAAAUX010000011.1"/>
</dbReference>
<keyword evidence="1" id="KW-1133">Transmembrane helix</keyword>
<feature type="transmembrane region" description="Helical" evidence="1">
    <location>
        <begin position="148"/>
        <end position="169"/>
    </location>
</feature>
<keyword evidence="3" id="KW-1185">Reference proteome</keyword>
<organism evidence="2 3">
    <name type="scientific">Saccharopolyspora taberi</name>
    <dbReference type="NCBI Taxonomy" id="60895"/>
    <lineage>
        <taxon>Bacteria</taxon>
        <taxon>Bacillati</taxon>
        <taxon>Actinomycetota</taxon>
        <taxon>Actinomycetes</taxon>
        <taxon>Pseudonocardiales</taxon>
        <taxon>Pseudonocardiaceae</taxon>
        <taxon>Saccharopolyspora</taxon>
    </lineage>
</organism>
<evidence type="ECO:0000313" key="2">
    <source>
        <dbReference type="EMBL" id="GAA2784711.1"/>
    </source>
</evidence>
<feature type="transmembrane region" description="Helical" evidence="1">
    <location>
        <begin position="108"/>
        <end position="128"/>
    </location>
</feature>
<feature type="transmembrane region" description="Helical" evidence="1">
    <location>
        <begin position="6"/>
        <end position="23"/>
    </location>
</feature>
<sequence length="268" mass="29001">MNAVVTGAFLVLLPAIILALVGWETRVRLRLRRSGVTARGRVVGHVSRTDGMDEPVLRFVDRRGRYVDFRPQRGAFGSFAPVGMEADLVYLENDPDTARLASDVRGRYWSLLVAAPCAGVMLLGVLVLAGVLPQGTRSIPSGSPVKGVFGLVNLVIGLLMVGGGCWWFWRLLLRYRDGHTTTGTVVRRSSQNQGRDLAVVEFLDLHHRRIQLVSRAVSRKVGTRVPVRYPAERPGKGVAGSLARNARSAAVLFLLGLATAAVGVAMLA</sequence>
<keyword evidence="1" id="KW-0472">Membrane</keyword>
<reference evidence="2 3" key="1">
    <citation type="journal article" date="2019" name="Int. J. Syst. Evol. Microbiol.">
        <title>The Global Catalogue of Microorganisms (GCM) 10K type strain sequencing project: providing services to taxonomists for standard genome sequencing and annotation.</title>
        <authorList>
            <consortium name="The Broad Institute Genomics Platform"/>
            <consortium name="The Broad Institute Genome Sequencing Center for Infectious Disease"/>
            <person name="Wu L."/>
            <person name="Ma J."/>
        </authorList>
    </citation>
    <scope>NUCLEOTIDE SEQUENCE [LARGE SCALE GENOMIC DNA]</scope>
    <source>
        <strain evidence="2 3">JCM 9383</strain>
    </source>
</reference>
<keyword evidence="1" id="KW-0812">Transmembrane</keyword>
<evidence type="ECO:0000256" key="1">
    <source>
        <dbReference type="SAM" id="Phobius"/>
    </source>
</evidence>
<evidence type="ECO:0000313" key="3">
    <source>
        <dbReference type="Proteomes" id="UP001500979"/>
    </source>
</evidence>
<evidence type="ECO:0008006" key="4">
    <source>
        <dbReference type="Google" id="ProtNLM"/>
    </source>
</evidence>
<feature type="transmembrane region" description="Helical" evidence="1">
    <location>
        <begin position="249"/>
        <end position="267"/>
    </location>
</feature>
<dbReference type="EMBL" id="BAAAUX010000011">
    <property type="protein sequence ID" value="GAA2784711.1"/>
    <property type="molecule type" value="Genomic_DNA"/>
</dbReference>